<evidence type="ECO:0000313" key="2">
    <source>
        <dbReference type="EMBL" id="OAP88108.1"/>
    </source>
</evidence>
<gene>
    <name evidence="2" type="ORF">A4H96_11830</name>
</gene>
<dbReference type="AlphaFoldDB" id="A0A179B8V1"/>
<evidence type="ECO:0000256" key="1">
    <source>
        <dbReference type="SAM" id="MobiDB-lite"/>
    </source>
</evidence>
<organism evidence="2 3">
    <name type="scientific">Acidithiobacillus ferrooxidans</name>
    <name type="common">Thiobacillus ferrooxidans</name>
    <dbReference type="NCBI Taxonomy" id="920"/>
    <lineage>
        <taxon>Bacteria</taxon>
        <taxon>Pseudomonadati</taxon>
        <taxon>Pseudomonadota</taxon>
        <taxon>Acidithiobacillia</taxon>
        <taxon>Acidithiobacillales</taxon>
        <taxon>Acidithiobacillaceae</taxon>
        <taxon>Acidithiobacillus</taxon>
    </lineage>
</organism>
<keyword evidence="3" id="KW-1185">Reference proteome</keyword>
<sequence>MEVLSKPLAASKSTARSPGNEGDRQGSPAVARVVVGKTARALAGRWLIRQGAVHEAVSPAGGRA</sequence>
<proteinExistence type="predicted"/>
<comment type="caution">
    <text evidence="2">The sequence shown here is derived from an EMBL/GenBank/DDBJ whole genome shotgun (WGS) entry which is preliminary data.</text>
</comment>
<name>A0A179B8V1_ACIFR</name>
<accession>A0A179B8V1</accession>
<reference evidence="2 3" key="1">
    <citation type="submission" date="2016-04" db="EMBL/GenBank/DDBJ databases">
        <title>Acidithiobacillus ferrooxidans genome sequencing and assembly.</title>
        <authorList>
            <person name="Zhou Z."/>
        </authorList>
    </citation>
    <scope>NUCLEOTIDE SEQUENCE [LARGE SCALE GENOMIC DNA]</scope>
    <source>
        <strain evidence="2 3">BY0502</strain>
    </source>
</reference>
<dbReference type="Proteomes" id="UP000078302">
    <property type="component" value="Unassembled WGS sequence"/>
</dbReference>
<feature type="region of interest" description="Disordered" evidence="1">
    <location>
        <begin position="1"/>
        <end position="28"/>
    </location>
</feature>
<dbReference type="EMBL" id="LVXZ01000174">
    <property type="protein sequence ID" value="OAP88108.1"/>
    <property type="molecule type" value="Genomic_DNA"/>
</dbReference>
<protein>
    <submittedName>
        <fullName evidence="2">Uncharacterized protein</fullName>
    </submittedName>
</protein>
<evidence type="ECO:0000313" key="3">
    <source>
        <dbReference type="Proteomes" id="UP000078302"/>
    </source>
</evidence>